<protein>
    <submittedName>
        <fullName evidence="1">Uncharacterized protein</fullName>
    </submittedName>
</protein>
<gene>
    <name evidence="1" type="ORF">METZ01_LOCUS333294</name>
</gene>
<dbReference type="EMBL" id="UINC01111893">
    <property type="protein sequence ID" value="SVC80440.1"/>
    <property type="molecule type" value="Genomic_DNA"/>
</dbReference>
<name>A0A382Q635_9ZZZZ</name>
<evidence type="ECO:0000313" key="1">
    <source>
        <dbReference type="EMBL" id="SVC80440.1"/>
    </source>
</evidence>
<dbReference type="AlphaFoldDB" id="A0A382Q635"/>
<feature type="non-terminal residue" evidence="1">
    <location>
        <position position="24"/>
    </location>
</feature>
<organism evidence="1">
    <name type="scientific">marine metagenome</name>
    <dbReference type="NCBI Taxonomy" id="408172"/>
    <lineage>
        <taxon>unclassified sequences</taxon>
        <taxon>metagenomes</taxon>
        <taxon>ecological metagenomes</taxon>
    </lineage>
</organism>
<accession>A0A382Q635</accession>
<proteinExistence type="predicted"/>
<sequence length="24" mass="2730">MNPLQELQAAQTRRAFLEKTTLGL</sequence>
<feature type="non-terminal residue" evidence="1">
    <location>
        <position position="1"/>
    </location>
</feature>
<reference evidence="1" key="1">
    <citation type="submission" date="2018-05" db="EMBL/GenBank/DDBJ databases">
        <authorList>
            <person name="Lanie J.A."/>
            <person name="Ng W.-L."/>
            <person name="Kazmierczak K.M."/>
            <person name="Andrzejewski T.M."/>
            <person name="Davidsen T.M."/>
            <person name="Wayne K.J."/>
            <person name="Tettelin H."/>
            <person name="Glass J.I."/>
            <person name="Rusch D."/>
            <person name="Podicherti R."/>
            <person name="Tsui H.-C.T."/>
            <person name="Winkler M.E."/>
        </authorList>
    </citation>
    <scope>NUCLEOTIDE SEQUENCE</scope>
</reference>